<gene>
    <name evidence="2" type="ORF">ACH5RR_008960</name>
</gene>
<protein>
    <recommendedName>
        <fullName evidence="1">RNase H type-1 domain-containing protein</fullName>
    </recommendedName>
</protein>
<keyword evidence="3" id="KW-1185">Reference proteome</keyword>
<accession>A0ABD3AI02</accession>
<dbReference type="Pfam" id="PF13456">
    <property type="entry name" value="RVT_3"/>
    <property type="match status" value="1"/>
</dbReference>
<dbReference type="AlphaFoldDB" id="A0ABD3AI02"/>
<dbReference type="EMBL" id="JBJUIK010000004">
    <property type="protein sequence ID" value="KAL3529638.1"/>
    <property type="molecule type" value="Genomic_DNA"/>
</dbReference>
<dbReference type="InterPro" id="IPR002156">
    <property type="entry name" value="RNaseH_domain"/>
</dbReference>
<proteinExistence type="predicted"/>
<dbReference type="PANTHER" id="PTHR47723:SF19">
    <property type="entry name" value="POLYNUCLEOTIDYL TRANSFERASE, RIBONUCLEASE H-LIKE SUPERFAMILY PROTEIN"/>
    <property type="match status" value="1"/>
</dbReference>
<sequence>MTMQLCDIHLIQANRSSGLSFPCRLIVKPRPNPIAVTWPKPLSGTLKLTIDGLSLGCLDHSAGGGILRDSVGNLVFAFSTYFGVATNMEVEATALLVGLQ</sequence>
<organism evidence="2 3">
    <name type="scientific">Cinchona calisaya</name>
    <dbReference type="NCBI Taxonomy" id="153742"/>
    <lineage>
        <taxon>Eukaryota</taxon>
        <taxon>Viridiplantae</taxon>
        <taxon>Streptophyta</taxon>
        <taxon>Embryophyta</taxon>
        <taxon>Tracheophyta</taxon>
        <taxon>Spermatophyta</taxon>
        <taxon>Magnoliopsida</taxon>
        <taxon>eudicotyledons</taxon>
        <taxon>Gunneridae</taxon>
        <taxon>Pentapetalae</taxon>
        <taxon>asterids</taxon>
        <taxon>lamiids</taxon>
        <taxon>Gentianales</taxon>
        <taxon>Rubiaceae</taxon>
        <taxon>Cinchonoideae</taxon>
        <taxon>Cinchoneae</taxon>
        <taxon>Cinchona</taxon>
    </lineage>
</organism>
<dbReference type="PANTHER" id="PTHR47723">
    <property type="entry name" value="OS05G0353850 PROTEIN"/>
    <property type="match status" value="1"/>
</dbReference>
<evidence type="ECO:0000313" key="3">
    <source>
        <dbReference type="Proteomes" id="UP001630127"/>
    </source>
</evidence>
<comment type="caution">
    <text evidence="2">The sequence shown here is derived from an EMBL/GenBank/DDBJ whole genome shotgun (WGS) entry which is preliminary data.</text>
</comment>
<dbReference type="Proteomes" id="UP001630127">
    <property type="component" value="Unassembled WGS sequence"/>
</dbReference>
<reference evidence="2 3" key="1">
    <citation type="submission" date="2024-11" db="EMBL/GenBank/DDBJ databases">
        <title>A near-complete genome assembly of Cinchona calisaya.</title>
        <authorList>
            <person name="Lian D.C."/>
            <person name="Zhao X.W."/>
            <person name="Wei L."/>
        </authorList>
    </citation>
    <scope>NUCLEOTIDE SEQUENCE [LARGE SCALE GENOMIC DNA]</scope>
    <source>
        <tissue evidence="2">Nenye</tissue>
    </source>
</reference>
<evidence type="ECO:0000313" key="2">
    <source>
        <dbReference type="EMBL" id="KAL3529638.1"/>
    </source>
</evidence>
<dbReference type="InterPro" id="IPR053151">
    <property type="entry name" value="RNase_H-like"/>
</dbReference>
<evidence type="ECO:0000259" key="1">
    <source>
        <dbReference type="Pfam" id="PF13456"/>
    </source>
</evidence>
<name>A0ABD3AI02_9GENT</name>
<feature type="domain" description="RNase H type-1" evidence="1">
    <location>
        <begin position="59"/>
        <end position="100"/>
    </location>
</feature>